<dbReference type="Proteomes" id="UP001148629">
    <property type="component" value="Unassembled WGS sequence"/>
</dbReference>
<dbReference type="EMBL" id="JANRMS010000627">
    <property type="protein sequence ID" value="KAJ3536660.1"/>
    <property type="molecule type" value="Genomic_DNA"/>
</dbReference>
<proteinExistence type="predicted"/>
<organism evidence="1 2">
    <name type="scientific">Fusarium decemcellulare</name>
    <dbReference type="NCBI Taxonomy" id="57161"/>
    <lineage>
        <taxon>Eukaryota</taxon>
        <taxon>Fungi</taxon>
        <taxon>Dikarya</taxon>
        <taxon>Ascomycota</taxon>
        <taxon>Pezizomycotina</taxon>
        <taxon>Sordariomycetes</taxon>
        <taxon>Hypocreomycetidae</taxon>
        <taxon>Hypocreales</taxon>
        <taxon>Nectriaceae</taxon>
        <taxon>Fusarium</taxon>
        <taxon>Fusarium decemcellulare species complex</taxon>
    </lineage>
</organism>
<protein>
    <submittedName>
        <fullName evidence="1">Uncharacterized protein</fullName>
    </submittedName>
</protein>
<gene>
    <name evidence="1" type="ORF">NM208_g6629</name>
</gene>
<keyword evidence="2" id="KW-1185">Reference proteome</keyword>
<reference evidence="1" key="1">
    <citation type="submission" date="2022-08" db="EMBL/GenBank/DDBJ databases">
        <title>Genome Sequence of Fusarium decemcellulare.</title>
        <authorList>
            <person name="Buettner E."/>
        </authorList>
    </citation>
    <scope>NUCLEOTIDE SEQUENCE</scope>
    <source>
        <strain evidence="1">Babe19</strain>
    </source>
</reference>
<accession>A0ACC1SCA3</accession>
<sequence length="118" mass="13294">MSSHNDSTLIFHLIANLKKVNVDYTPQWGRGNPRSYVDNVTFPRVLTDKAYKYRVVKGGWGGGQDMGVRNSYAVASDGSQKVNFLEYNSGYGIEDTHTIQVYVVDPDNGNQYLIAQWN</sequence>
<name>A0ACC1SCA3_9HYPO</name>
<evidence type="ECO:0000313" key="1">
    <source>
        <dbReference type="EMBL" id="KAJ3536660.1"/>
    </source>
</evidence>
<comment type="caution">
    <text evidence="1">The sequence shown here is derived from an EMBL/GenBank/DDBJ whole genome shotgun (WGS) entry which is preliminary data.</text>
</comment>
<evidence type="ECO:0000313" key="2">
    <source>
        <dbReference type="Proteomes" id="UP001148629"/>
    </source>
</evidence>